<dbReference type="SUPFAM" id="SSF81799">
    <property type="entry name" value="Putative methyltransferase TM0872, insert domain"/>
    <property type="match status" value="1"/>
</dbReference>
<dbReference type="InterPro" id="IPR002903">
    <property type="entry name" value="RsmH"/>
</dbReference>
<feature type="binding site" evidence="6">
    <location>
        <begin position="38"/>
        <end position="40"/>
    </location>
    <ligand>
        <name>S-adenosyl-L-methionine</name>
        <dbReference type="ChEBI" id="CHEBI:59789"/>
    </ligand>
</feature>
<organism evidence="7 8">
    <name type="scientific">Candidatus Jettenia ecosi</name>
    <dbReference type="NCBI Taxonomy" id="2494326"/>
    <lineage>
        <taxon>Bacteria</taxon>
        <taxon>Pseudomonadati</taxon>
        <taxon>Planctomycetota</taxon>
        <taxon>Candidatus Brocadiia</taxon>
        <taxon>Candidatus Brocadiales</taxon>
        <taxon>Candidatus Brocadiaceae</taxon>
        <taxon>Candidatus Jettenia</taxon>
    </lineage>
</organism>
<dbReference type="GO" id="GO:0070475">
    <property type="term" value="P:rRNA base methylation"/>
    <property type="evidence" value="ECO:0007669"/>
    <property type="project" value="UniProtKB-UniRule"/>
</dbReference>
<dbReference type="PIRSF" id="PIRSF004486">
    <property type="entry name" value="MraW"/>
    <property type="match status" value="1"/>
</dbReference>
<evidence type="ECO:0000256" key="3">
    <source>
        <dbReference type="ARBA" id="ARBA00022603"/>
    </source>
</evidence>
<proteinExistence type="inferred from homology"/>
<evidence type="ECO:0000256" key="5">
    <source>
        <dbReference type="ARBA" id="ARBA00022691"/>
    </source>
</evidence>
<evidence type="ECO:0000256" key="1">
    <source>
        <dbReference type="ARBA" id="ARBA00010396"/>
    </source>
</evidence>
<evidence type="ECO:0000256" key="4">
    <source>
        <dbReference type="ARBA" id="ARBA00022679"/>
    </source>
</evidence>
<comment type="subcellular location">
    <subcellularLocation>
        <location evidence="6">Cytoplasm</location>
    </subcellularLocation>
</comment>
<feature type="binding site" evidence="6">
    <location>
        <position position="58"/>
    </location>
    <ligand>
        <name>S-adenosyl-L-methionine</name>
        <dbReference type="ChEBI" id="CHEBI:59789"/>
    </ligand>
</feature>
<feature type="binding site" evidence="6">
    <location>
        <position position="114"/>
    </location>
    <ligand>
        <name>S-adenosyl-L-methionine</name>
        <dbReference type="ChEBI" id="CHEBI:59789"/>
    </ligand>
</feature>
<keyword evidence="4 6" id="KW-0808">Transferase</keyword>
<dbReference type="Pfam" id="PF01795">
    <property type="entry name" value="Methyltransf_5"/>
    <property type="match status" value="1"/>
</dbReference>
<dbReference type="GO" id="GO:0005737">
    <property type="term" value="C:cytoplasm"/>
    <property type="evidence" value="ECO:0007669"/>
    <property type="project" value="UniProtKB-SubCell"/>
</dbReference>
<dbReference type="InterPro" id="IPR029063">
    <property type="entry name" value="SAM-dependent_MTases_sf"/>
</dbReference>
<accession>A0A533QDL0</accession>
<keyword evidence="3 6" id="KW-0489">Methyltransferase</keyword>
<dbReference type="SUPFAM" id="SSF53335">
    <property type="entry name" value="S-adenosyl-L-methionine-dependent methyltransferases"/>
    <property type="match status" value="1"/>
</dbReference>
<evidence type="ECO:0000313" key="7">
    <source>
        <dbReference type="EMBL" id="TLD42599.1"/>
    </source>
</evidence>
<dbReference type="PANTHER" id="PTHR11265:SF0">
    <property type="entry name" value="12S RRNA N4-METHYLCYTIDINE METHYLTRANSFERASE"/>
    <property type="match status" value="1"/>
</dbReference>
<dbReference type="Gene3D" id="1.10.150.170">
    <property type="entry name" value="Putative methyltransferase TM0872, insert domain"/>
    <property type="match status" value="1"/>
</dbReference>
<dbReference type="InterPro" id="IPR023397">
    <property type="entry name" value="SAM-dep_MeTrfase_MraW_recog"/>
</dbReference>
<reference evidence="7 8" key="1">
    <citation type="submission" date="2019-04" db="EMBL/GenBank/DDBJ databases">
        <title>Genome of a novel bacterium Candidatus Jettenia ecosi reconstructed from metagenome of an anammox bioreactor.</title>
        <authorList>
            <person name="Mardanov A.V."/>
            <person name="Beletsky A.V."/>
            <person name="Ravin N.V."/>
            <person name="Botchkova E.A."/>
            <person name="Litti Y.V."/>
            <person name="Nozhevnikova A.N."/>
        </authorList>
    </citation>
    <scope>NUCLEOTIDE SEQUENCE [LARGE SCALE GENOMIC DNA]</scope>
    <source>
        <strain evidence="7">J2</strain>
    </source>
</reference>
<evidence type="ECO:0000256" key="6">
    <source>
        <dbReference type="HAMAP-Rule" id="MF_01007"/>
    </source>
</evidence>
<dbReference type="NCBIfam" id="TIGR00006">
    <property type="entry name" value="16S rRNA (cytosine(1402)-N(4))-methyltransferase RsmH"/>
    <property type="match status" value="1"/>
</dbReference>
<dbReference type="EC" id="2.1.1.199" evidence="6"/>
<feature type="binding site" evidence="6">
    <location>
        <position position="107"/>
    </location>
    <ligand>
        <name>S-adenosyl-L-methionine</name>
        <dbReference type="ChEBI" id="CHEBI:59789"/>
    </ligand>
</feature>
<dbReference type="EMBL" id="SULG01000016">
    <property type="protein sequence ID" value="TLD42599.1"/>
    <property type="molecule type" value="Genomic_DNA"/>
</dbReference>
<dbReference type="Proteomes" id="UP000319783">
    <property type="component" value="Unassembled WGS sequence"/>
</dbReference>
<gene>
    <name evidence="6" type="primary">rsmH</name>
    <name evidence="7" type="ORF">JETT_1053</name>
</gene>
<comment type="function">
    <text evidence="6">Specifically methylates the N4 position of cytidine in position 1402 (C1402) of 16S rRNA.</text>
</comment>
<sequence length="300" mass="33939">MDDPVDNPPHIPVMVEEALNYLCLKPGQIILDGTVGSGGHASKIIERVHPNGLFIGIDKDLQILYIAKEYLSKISNTLCKFYHADYSDVDEVLRQAGVDKVHGVLLDLGASSLQFDWAERGFSFSKEGPLDMRMDRSRGVTVHDLIQRLSEKELEELLKKYGEERWSRRIARAILRAEKETGITSTRQLAAIIERIVPIGKSKIHPATRTFQALRIAVNRELDSLGSFLDKIHHYMFAGARIVIISFHSLEDRIVKNKFIEKANQGIFKILTKKPISPGEAEIEKNMRCRSAKLRAAERI</sequence>
<comment type="catalytic activity">
    <reaction evidence="6">
        <text>cytidine(1402) in 16S rRNA + S-adenosyl-L-methionine = N(4)-methylcytidine(1402) in 16S rRNA + S-adenosyl-L-homocysteine + H(+)</text>
        <dbReference type="Rhea" id="RHEA:42928"/>
        <dbReference type="Rhea" id="RHEA-COMP:10286"/>
        <dbReference type="Rhea" id="RHEA-COMP:10287"/>
        <dbReference type="ChEBI" id="CHEBI:15378"/>
        <dbReference type="ChEBI" id="CHEBI:57856"/>
        <dbReference type="ChEBI" id="CHEBI:59789"/>
        <dbReference type="ChEBI" id="CHEBI:74506"/>
        <dbReference type="ChEBI" id="CHEBI:82748"/>
        <dbReference type="EC" id="2.1.1.199"/>
    </reaction>
</comment>
<feature type="binding site" evidence="6">
    <location>
        <position position="86"/>
    </location>
    <ligand>
        <name>S-adenosyl-L-methionine</name>
        <dbReference type="ChEBI" id="CHEBI:59789"/>
    </ligand>
</feature>
<name>A0A533QDL0_9BACT</name>
<protein>
    <recommendedName>
        <fullName evidence="6">Ribosomal RNA small subunit methyltransferase H</fullName>
        <ecNumber evidence="6">2.1.1.199</ecNumber>
    </recommendedName>
    <alternativeName>
        <fullName evidence="6">16S rRNA m(4)C1402 methyltransferase</fullName>
    </alternativeName>
    <alternativeName>
        <fullName evidence="6">rRNA (cytosine-N(4)-)-methyltransferase RsmH</fullName>
    </alternativeName>
</protein>
<keyword evidence="6" id="KW-0963">Cytoplasm</keyword>
<comment type="caution">
    <text evidence="7">The sequence shown here is derived from an EMBL/GenBank/DDBJ whole genome shotgun (WGS) entry which is preliminary data.</text>
</comment>
<evidence type="ECO:0000256" key="2">
    <source>
        <dbReference type="ARBA" id="ARBA00022552"/>
    </source>
</evidence>
<dbReference type="GO" id="GO:0071424">
    <property type="term" value="F:rRNA (cytosine-N4-)-methyltransferase activity"/>
    <property type="evidence" value="ECO:0007669"/>
    <property type="project" value="UniProtKB-UniRule"/>
</dbReference>
<keyword evidence="2 6" id="KW-0698">rRNA processing</keyword>
<evidence type="ECO:0000313" key="8">
    <source>
        <dbReference type="Proteomes" id="UP000319783"/>
    </source>
</evidence>
<keyword evidence="5 6" id="KW-0949">S-adenosyl-L-methionine</keyword>
<dbReference type="Gene3D" id="3.40.50.150">
    <property type="entry name" value="Vaccinia Virus protein VP39"/>
    <property type="match status" value="1"/>
</dbReference>
<comment type="similarity">
    <text evidence="1 6">Belongs to the methyltransferase superfamily. RsmH family.</text>
</comment>
<dbReference type="AlphaFoldDB" id="A0A533QDL0"/>
<dbReference type="HAMAP" id="MF_01007">
    <property type="entry name" value="16SrRNA_methyltr_H"/>
    <property type="match status" value="1"/>
</dbReference>
<dbReference type="PANTHER" id="PTHR11265">
    <property type="entry name" value="S-ADENOSYL-METHYLTRANSFERASE MRAW"/>
    <property type="match status" value="1"/>
</dbReference>